<protein>
    <submittedName>
        <fullName evidence="3">Alkane 1-monooxygenase</fullName>
    </submittedName>
</protein>
<comment type="caution">
    <text evidence="3">The sequence shown here is derived from an EMBL/GenBank/DDBJ whole genome shotgun (WGS) entry which is preliminary data.</text>
</comment>
<dbReference type="InterPro" id="IPR019949">
    <property type="entry name" value="CmoO-like"/>
</dbReference>
<dbReference type="GO" id="GO:0004497">
    <property type="term" value="F:monooxygenase activity"/>
    <property type="evidence" value="ECO:0007669"/>
    <property type="project" value="UniProtKB-KW"/>
</dbReference>
<sequence length="335" mass="36276">MGFRLSILDQSPIADGKSGYEALQQTIALAEKAEEWGYHRFWVSEHHDTKLLAGVSPEVLVSHLLARTERIRVGSGGVMLQHYSAYKVAENFQLLATLAPNRVDLGVGKAPGGLPLSTKALQYGRGAGTVDFAEQLTLLKQFVDDAVPADHVLAGVHVDPEPPTKPEIFLLGASTASAELAAKLGVNFCFAKFITSDETVLREAVTAFRTKNRNGEFIIAIPVLAADTESEAQSLAGEQKVVRVTLATGVSVTVQTVAQAEEFARQAGETDFTIEEREANIIAGTQQQVKAELVRLRATFDVDEFVIHTPVARQDARFRSVQLISEAVLTADVVR</sequence>
<accession>A0A099W2C3</accession>
<dbReference type="PANTHER" id="PTHR30137">
    <property type="entry name" value="LUCIFERASE-LIKE MONOOXYGENASE"/>
    <property type="match status" value="1"/>
</dbReference>
<dbReference type="InterPro" id="IPR011251">
    <property type="entry name" value="Luciferase-like_dom"/>
</dbReference>
<dbReference type="RefSeq" id="WP_036087222.1">
    <property type="nucleotide sequence ID" value="NZ_CBCSHQ010000013.1"/>
</dbReference>
<dbReference type="InterPro" id="IPR036661">
    <property type="entry name" value="Luciferase-like_sf"/>
</dbReference>
<dbReference type="Gene3D" id="3.20.20.30">
    <property type="entry name" value="Luciferase-like domain"/>
    <property type="match status" value="1"/>
</dbReference>
<keyword evidence="3" id="KW-0560">Oxidoreductase</keyword>
<dbReference type="Proteomes" id="UP000029844">
    <property type="component" value="Unassembled WGS sequence"/>
</dbReference>
<keyword evidence="4" id="KW-1185">Reference proteome</keyword>
<name>A0A099W2C3_9LIST</name>
<dbReference type="PANTHER" id="PTHR30137:SF19">
    <property type="entry name" value="LUCIFERASE-LIKE MONOOXYGENASE"/>
    <property type="match status" value="1"/>
</dbReference>
<comment type="similarity">
    <text evidence="1">To bacterial alkanal monooxygenase alpha and beta chains.</text>
</comment>
<evidence type="ECO:0000259" key="2">
    <source>
        <dbReference type="Pfam" id="PF00296"/>
    </source>
</evidence>
<evidence type="ECO:0000313" key="4">
    <source>
        <dbReference type="Proteomes" id="UP000029844"/>
    </source>
</evidence>
<organism evidence="3 4">
    <name type="scientific">Listeria booriae</name>
    <dbReference type="NCBI Taxonomy" id="1552123"/>
    <lineage>
        <taxon>Bacteria</taxon>
        <taxon>Bacillati</taxon>
        <taxon>Bacillota</taxon>
        <taxon>Bacilli</taxon>
        <taxon>Bacillales</taxon>
        <taxon>Listeriaceae</taxon>
        <taxon>Listeria</taxon>
    </lineage>
</organism>
<dbReference type="EMBL" id="JNFA01000025">
    <property type="protein sequence ID" value="KGL39959.1"/>
    <property type="molecule type" value="Genomic_DNA"/>
</dbReference>
<dbReference type="GO" id="GO:0005829">
    <property type="term" value="C:cytosol"/>
    <property type="evidence" value="ECO:0007669"/>
    <property type="project" value="TreeGrafter"/>
</dbReference>
<feature type="domain" description="Luciferase-like" evidence="2">
    <location>
        <begin position="10"/>
        <end position="298"/>
    </location>
</feature>
<dbReference type="GO" id="GO:0016705">
    <property type="term" value="F:oxidoreductase activity, acting on paired donors, with incorporation or reduction of molecular oxygen"/>
    <property type="evidence" value="ECO:0007669"/>
    <property type="project" value="InterPro"/>
</dbReference>
<gene>
    <name evidence="3" type="ORF">EP57_12940</name>
</gene>
<reference evidence="3 4" key="1">
    <citation type="submission" date="2014-05" db="EMBL/GenBank/DDBJ databases">
        <title>Novel Listeriaceae from food processing environments.</title>
        <authorList>
            <person name="den Bakker H.C."/>
        </authorList>
    </citation>
    <scope>NUCLEOTIDE SEQUENCE [LARGE SCALE GENOMIC DNA]</scope>
    <source>
        <strain evidence="3 4">FSL A5-0281</strain>
    </source>
</reference>
<keyword evidence="3" id="KW-0503">Monooxygenase</keyword>
<dbReference type="OrthoDB" id="9780518at2"/>
<dbReference type="NCBIfam" id="TIGR03558">
    <property type="entry name" value="oxido_grp_1"/>
    <property type="match status" value="1"/>
</dbReference>
<dbReference type="AlphaFoldDB" id="A0A099W2C3"/>
<dbReference type="InterPro" id="IPR050766">
    <property type="entry name" value="Bact_Lucif_Oxidored"/>
</dbReference>
<dbReference type="GeneID" id="58718255"/>
<dbReference type="eggNOG" id="COG2141">
    <property type="taxonomic scope" value="Bacteria"/>
</dbReference>
<evidence type="ECO:0000256" key="1">
    <source>
        <dbReference type="ARBA" id="ARBA00007789"/>
    </source>
</evidence>
<dbReference type="SUPFAM" id="SSF51679">
    <property type="entry name" value="Bacterial luciferase-like"/>
    <property type="match status" value="1"/>
</dbReference>
<dbReference type="STRING" id="1552123.EP57_12940"/>
<evidence type="ECO:0000313" key="3">
    <source>
        <dbReference type="EMBL" id="KGL39959.1"/>
    </source>
</evidence>
<proteinExistence type="predicted"/>
<dbReference type="Pfam" id="PF00296">
    <property type="entry name" value="Bac_luciferase"/>
    <property type="match status" value="1"/>
</dbReference>